<dbReference type="Gene3D" id="3.30.300.30">
    <property type="match status" value="1"/>
</dbReference>
<organism evidence="6 7">
    <name type="scientific">Photobacterium ganghwense</name>
    <dbReference type="NCBI Taxonomy" id="320778"/>
    <lineage>
        <taxon>Bacteria</taxon>
        <taxon>Pseudomonadati</taxon>
        <taxon>Pseudomonadota</taxon>
        <taxon>Gammaproteobacteria</taxon>
        <taxon>Vibrionales</taxon>
        <taxon>Vibrionaceae</taxon>
        <taxon>Photobacterium</taxon>
    </lineage>
</organism>
<feature type="domain" description="AMP-dependent synthetase/ligase" evidence="4">
    <location>
        <begin position="15"/>
        <end position="385"/>
    </location>
</feature>
<dbReference type="Gene3D" id="3.40.50.12780">
    <property type="entry name" value="N-terminal domain of ligase-like"/>
    <property type="match status" value="1"/>
</dbReference>
<dbReference type="PANTHER" id="PTHR43201">
    <property type="entry name" value="ACYL-COA SYNTHETASE"/>
    <property type="match status" value="1"/>
</dbReference>
<dbReference type="AlphaFoldDB" id="A0A0J1K0N4"/>
<dbReference type="OrthoDB" id="9803968at2"/>
<dbReference type="InterPro" id="IPR025110">
    <property type="entry name" value="AMP-bd_C"/>
</dbReference>
<dbReference type="PATRIC" id="fig|320778.3.peg.3127"/>
<comment type="pathway">
    <text evidence="1">Siderophore biosynthesis.</text>
</comment>
<dbReference type="RefSeq" id="WP_047885915.1">
    <property type="nucleotide sequence ID" value="NZ_CP071326.1"/>
</dbReference>
<name>A0A0J1K0N4_9GAMM</name>
<dbReference type="GO" id="GO:0031956">
    <property type="term" value="F:medium-chain fatty acid-CoA ligase activity"/>
    <property type="evidence" value="ECO:0007669"/>
    <property type="project" value="TreeGrafter"/>
</dbReference>
<dbReference type="Pfam" id="PF00501">
    <property type="entry name" value="AMP-binding"/>
    <property type="match status" value="1"/>
</dbReference>
<sequence length="536" mass="58337">MADTSFCLNRQIAASLRHHADTPALVSQGEVITYRQLNNRVFSTVARLQAAQIQKGDRVAYQLPNAAEAIVLMLASTMLGAIPVPVLHAYRERELEHLLNKTRPAVVAVTRGNRRFSSAQFIERYLNENHTGIKLKLIDGIPAPTWQEWQQLSDFCAPSADAPAAPYLAEMGNDDPAMMLLSSGTTGLPKPIARLNSGYSNMIAAASEVFGLSAESVYLAVLPVSHGFVINCPGILGTLSCGGTVVLAPDTSARTALALISAHQVTHTTLVPALLDQWMDKIGDHYASLDSLRYIQVGGSRISPELAAQAESRLNILIQQCYGMSEGLLCFTHYTDDAEIRHHSQGRPLLPDDEIRIVDPEGEPVPVGESGEIITRGPYTITTYFNDPVATSRSFTPEGFYRTGDLAHLDAAGNVYIDGRVRDAINRGGEKFSPEEIEELIKSHPSVHDAACVGMPDRQFGEVSCLFVVLNDHQQLQLPECRQYLEKKGAAQFKLPEKLVITHAIPRKGIGKVDRVSLSASVRQLSGAPVTEMITG</sequence>
<dbReference type="GO" id="GO:0006631">
    <property type="term" value="P:fatty acid metabolic process"/>
    <property type="evidence" value="ECO:0007669"/>
    <property type="project" value="TreeGrafter"/>
</dbReference>
<comment type="similarity">
    <text evidence="2">Belongs to the ATP-dependent AMP-binding enzyme family.</text>
</comment>
<evidence type="ECO:0000259" key="5">
    <source>
        <dbReference type="Pfam" id="PF13193"/>
    </source>
</evidence>
<feature type="domain" description="AMP-binding enzyme C-terminal" evidence="5">
    <location>
        <begin position="436"/>
        <end position="512"/>
    </location>
</feature>
<dbReference type="PROSITE" id="PS00455">
    <property type="entry name" value="AMP_BINDING"/>
    <property type="match status" value="1"/>
</dbReference>
<proteinExistence type="inferred from homology"/>
<dbReference type="STRING" id="320778.ABT57_14385"/>
<keyword evidence="7" id="KW-1185">Reference proteome</keyword>
<evidence type="ECO:0000259" key="4">
    <source>
        <dbReference type="Pfam" id="PF00501"/>
    </source>
</evidence>
<dbReference type="Pfam" id="PF13193">
    <property type="entry name" value="AMP-binding_C"/>
    <property type="match status" value="1"/>
</dbReference>
<comment type="caution">
    <text evidence="6">The sequence shown here is derived from an EMBL/GenBank/DDBJ whole genome shotgun (WGS) entry which is preliminary data.</text>
</comment>
<evidence type="ECO:0000256" key="1">
    <source>
        <dbReference type="ARBA" id="ARBA00004924"/>
    </source>
</evidence>
<reference evidence="6 7" key="1">
    <citation type="submission" date="2015-05" db="EMBL/GenBank/DDBJ databases">
        <title>Photobacterium galathea sp. nov.</title>
        <authorList>
            <person name="Machado H."/>
            <person name="Gram L."/>
        </authorList>
    </citation>
    <scope>NUCLEOTIDE SEQUENCE [LARGE SCALE GENOMIC DNA]</scope>
    <source>
        <strain evidence="6 7">DSM 22954</strain>
    </source>
</reference>
<dbReference type="SUPFAM" id="SSF56801">
    <property type="entry name" value="Acetyl-CoA synthetase-like"/>
    <property type="match status" value="1"/>
</dbReference>
<dbReference type="InterPro" id="IPR000873">
    <property type="entry name" value="AMP-dep_synth/lig_dom"/>
</dbReference>
<dbReference type="InterPro" id="IPR042099">
    <property type="entry name" value="ANL_N_sf"/>
</dbReference>
<dbReference type="FunFam" id="2.30.38.10:FF:000003">
    <property type="entry name" value="Vibriobactin-specific 2,3-dihydroxybenzoate-AMP ligase"/>
    <property type="match status" value="1"/>
</dbReference>
<accession>A0A0J1K0N4</accession>
<dbReference type="InterPro" id="IPR045851">
    <property type="entry name" value="AMP-bd_C_sf"/>
</dbReference>
<evidence type="ECO:0000313" key="6">
    <source>
        <dbReference type="EMBL" id="KLV08022.1"/>
    </source>
</evidence>
<keyword evidence="3" id="KW-0436">Ligase</keyword>
<dbReference type="PANTHER" id="PTHR43201:SF5">
    <property type="entry name" value="MEDIUM-CHAIN ACYL-COA LIGASE ACSF2, MITOCHONDRIAL"/>
    <property type="match status" value="1"/>
</dbReference>
<gene>
    <name evidence="6" type="ORF">ABT57_14385</name>
</gene>
<dbReference type="Proteomes" id="UP000035909">
    <property type="component" value="Unassembled WGS sequence"/>
</dbReference>
<evidence type="ECO:0000256" key="3">
    <source>
        <dbReference type="ARBA" id="ARBA00022598"/>
    </source>
</evidence>
<evidence type="ECO:0000256" key="2">
    <source>
        <dbReference type="ARBA" id="ARBA00006432"/>
    </source>
</evidence>
<dbReference type="InterPro" id="IPR020845">
    <property type="entry name" value="AMP-binding_CS"/>
</dbReference>
<evidence type="ECO:0000313" key="7">
    <source>
        <dbReference type="Proteomes" id="UP000035909"/>
    </source>
</evidence>
<dbReference type="EMBL" id="LDOU01000015">
    <property type="protein sequence ID" value="KLV08022.1"/>
    <property type="molecule type" value="Genomic_DNA"/>
</dbReference>
<protein>
    <submittedName>
        <fullName evidence="6">Siderophore biosynthesis protein</fullName>
    </submittedName>
</protein>